<accession>A0A383BGY7</accession>
<name>A0A383BGY7_9ZZZZ</name>
<feature type="transmembrane region" description="Helical" evidence="1">
    <location>
        <begin position="68"/>
        <end position="89"/>
    </location>
</feature>
<keyword evidence="1" id="KW-0812">Transmembrane</keyword>
<reference evidence="2" key="1">
    <citation type="submission" date="2018-05" db="EMBL/GenBank/DDBJ databases">
        <authorList>
            <person name="Lanie J.A."/>
            <person name="Ng W.-L."/>
            <person name="Kazmierczak K.M."/>
            <person name="Andrzejewski T.M."/>
            <person name="Davidsen T.M."/>
            <person name="Wayne K.J."/>
            <person name="Tettelin H."/>
            <person name="Glass J.I."/>
            <person name="Rusch D."/>
            <person name="Podicherti R."/>
            <person name="Tsui H.-C.T."/>
            <person name="Winkler M.E."/>
        </authorList>
    </citation>
    <scope>NUCLEOTIDE SEQUENCE</scope>
</reference>
<dbReference type="EMBL" id="UINC01200311">
    <property type="protein sequence ID" value="SVE19139.1"/>
    <property type="molecule type" value="Genomic_DNA"/>
</dbReference>
<sequence>MFIALLTLISALSISGVAIFYSVIGLATIFPGAFVPVVIMGSVLEVGKLIAASWLYRNWKQTRFLLKFYLATAVVVLSLITSMGIFGFLSKAHLEQNLAENTVVQRIDIINSKITSEKTYIKRQTLIIERAEKSLTRTAGTNDEAIAIEKENLKAVEDKFKTLLVVETKN</sequence>
<proteinExistence type="predicted"/>
<gene>
    <name evidence="2" type="ORF">METZ01_LOCUS471993</name>
</gene>
<feature type="non-terminal residue" evidence="2">
    <location>
        <position position="170"/>
    </location>
</feature>
<keyword evidence="1" id="KW-1133">Transmembrane helix</keyword>
<keyword evidence="1" id="KW-0472">Membrane</keyword>
<protein>
    <submittedName>
        <fullName evidence="2">Uncharacterized protein</fullName>
    </submittedName>
</protein>
<evidence type="ECO:0000313" key="2">
    <source>
        <dbReference type="EMBL" id="SVE19139.1"/>
    </source>
</evidence>
<feature type="transmembrane region" description="Helical" evidence="1">
    <location>
        <begin position="34"/>
        <end position="56"/>
    </location>
</feature>
<organism evidence="2">
    <name type="scientific">marine metagenome</name>
    <dbReference type="NCBI Taxonomy" id="408172"/>
    <lineage>
        <taxon>unclassified sequences</taxon>
        <taxon>metagenomes</taxon>
        <taxon>ecological metagenomes</taxon>
    </lineage>
</organism>
<dbReference type="AlphaFoldDB" id="A0A383BGY7"/>
<evidence type="ECO:0000256" key="1">
    <source>
        <dbReference type="SAM" id="Phobius"/>
    </source>
</evidence>